<evidence type="ECO:0000256" key="4">
    <source>
        <dbReference type="PROSITE-ProRule" id="PRU10100"/>
    </source>
</evidence>
<dbReference type="PANTHER" id="PTHR11707:SF28">
    <property type="entry name" value="60 KDA LYSOPHOSPHOLIPASE"/>
    <property type="match status" value="1"/>
</dbReference>
<feature type="domain" description="Asparaginase/glutaminase C-terminal" evidence="6">
    <location>
        <begin position="270"/>
        <end position="384"/>
    </location>
</feature>
<dbReference type="CDD" id="cd08963">
    <property type="entry name" value="L-asparaginase_I"/>
    <property type="match status" value="1"/>
</dbReference>
<dbReference type="Gene3D" id="3.40.50.1170">
    <property type="entry name" value="L-asparaginase, N-terminal domain"/>
    <property type="match status" value="1"/>
</dbReference>
<feature type="active site" evidence="4">
    <location>
        <position position="112"/>
    </location>
</feature>
<dbReference type="EMBL" id="VDLU01000004">
    <property type="protein sequence ID" value="TNJ26962.1"/>
    <property type="molecule type" value="Genomic_DNA"/>
</dbReference>
<dbReference type="SMART" id="SM00870">
    <property type="entry name" value="Asparaginase"/>
    <property type="match status" value="1"/>
</dbReference>
<dbReference type="InterPro" id="IPR037152">
    <property type="entry name" value="L-asparaginase_N_sf"/>
</dbReference>
<dbReference type="GO" id="GO:0009066">
    <property type="term" value="P:aspartate family amino acid metabolic process"/>
    <property type="evidence" value="ECO:0007669"/>
    <property type="project" value="UniProtKB-ARBA"/>
</dbReference>
<dbReference type="SFLD" id="SFLDS00057">
    <property type="entry name" value="Glutaminase/Asparaginase"/>
    <property type="match status" value="1"/>
</dbReference>
<dbReference type="InterPro" id="IPR040919">
    <property type="entry name" value="Asparaginase_C"/>
</dbReference>
<evidence type="ECO:0000259" key="6">
    <source>
        <dbReference type="Pfam" id="PF17763"/>
    </source>
</evidence>
<evidence type="ECO:0000259" key="5">
    <source>
        <dbReference type="Pfam" id="PF00710"/>
    </source>
</evidence>
<organism evidence="7 8">
    <name type="scientific">Giardia muris</name>
    <dbReference type="NCBI Taxonomy" id="5742"/>
    <lineage>
        <taxon>Eukaryota</taxon>
        <taxon>Metamonada</taxon>
        <taxon>Diplomonadida</taxon>
        <taxon>Hexamitidae</taxon>
        <taxon>Giardiinae</taxon>
        <taxon>Giardia</taxon>
    </lineage>
</organism>
<evidence type="ECO:0000256" key="3">
    <source>
        <dbReference type="PIRSR" id="PIRSR001220-2"/>
    </source>
</evidence>
<dbReference type="Pfam" id="PF00710">
    <property type="entry name" value="Asparaginase"/>
    <property type="match status" value="1"/>
</dbReference>
<keyword evidence="8" id="KW-1185">Reference proteome</keyword>
<evidence type="ECO:0000256" key="1">
    <source>
        <dbReference type="ARBA" id="ARBA00012920"/>
    </source>
</evidence>
<dbReference type="PROSITE" id="PS51732">
    <property type="entry name" value="ASN_GLN_ASE_3"/>
    <property type="match status" value="1"/>
</dbReference>
<feature type="domain" description="L-asparaginase N-terminal" evidence="5">
    <location>
        <begin position="25"/>
        <end position="213"/>
    </location>
</feature>
<proteinExistence type="predicted"/>
<dbReference type="InterPro" id="IPR006034">
    <property type="entry name" value="Asparaginase/glutaminase-like"/>
</dbReference>
<evidence type="ECO:0000256" key="2">
    <source>
        <dbReference type="PIRSR" id="PIRSR001220-1"/>
    </source>
</evidence>
<dbReference type="InterPro" id="IPR027473">
    <property type="entry name" value="L-asparaginase_C"/>
</dbReference>
<dbReference type="OrthoDB" id="427002at2759"/>
<feature type="active site" description="O-isoaspartyl threonine intermediate" evidence="2">
    <location>
        <position position="34"/>
    </location>
</feature>
<accession>A0A4Z1SMP0</accession>
<feature type="binding site" evidence="3">
    <location>
        <position position="81"/>
    </location>
    <ligand>
        <name>substrate</name>
    </ligand>
</feature>
<evidence type="ECO:0000313" key="8">
    <source>
        <dbReference type="Proteomes" id="UP000315496"/>
    </source>
</evidence>
<feature type="binding site" evidence="3">
    <location>
        <begin position="112"/>
        <end position="113"/>
    </location>
    <ligand>
        <name>substrate</name>
    </ligand>
</feature>
<dbReference type="GO" id="GO:0004067">
    <property type="term" value="F:asparaginase activity"/>
    <property type="evidence" value="ECO:0007669"/>
    <property type="project" value="UniProtKB-UniRule"/>
</dbReference>
<dbReference type="Proteomes" id="UP000315496">
    <property type="component" value="Chromosome 4"/>
</dbReference>
<dbReference type="PIRSF" id="PIRSF500176">
    <property type="entry name" value="L_ASNase"/>
    <property type="match status" value="1"/>
</dbReference>
<dbReference type="InterPro" id="IPR027474">
    <property type="entry name" value="L-asparaginase_N"/>
</dbReference>
<protein>
    <recommendedName>
        <fullName evidence="1">asparaginase</fullName>
        <ecNumber evidence="1">3.5.1.1</ecNumber>
    </recommendedName>
</protein>
<dbReference type="PANTHER" id="PTHR11707">
    <property type="entry name" value="L-ASPARAGINASE"/>
    <property type="match status" value="1"/>
</dbReference>
<evidence type="ECO:0000313" key="7">
    <source>
        <dbReference type="EMBL" id="TNJ26962.1"/>
    </source>
</evidence>
<dbReference type="PROSITE" id="PS00917">
    <property type="entry name" value="ASN_GLN_ASE_2"/>
    <property type="match status" value="1"/>
</dbReference>
<sequence>MNLTVVNTTQRSSIYRRPASEPRPKVLCIYTGGTIGMKRDAEGAFFPAPGYLNEVTSSTPNFHHPDMPLYEIHEYETLIDSSDSTPQNWLQICQDIEYNYAKYDGFVVLHGTDTLAFTGSALSFFLRNLSKHVVVTGAQIPMSELYNDGLFNFIGAIYMAGWYCIPEVTLFFGGKLMRANRVQKYSSWSLNAFDSACFPCLGEWGATISIHDEFVMYNGEFRETLAKQKSAPISAIPRVKSVEVRLGESSEDVATHPSDTIIIPRKVCNDVTMIYLYPGITGQDILAAGASKRGVIILAYGAGNGPTSDPHFATAIKRLKQEGIIVICVTQTHWGLVDLGRYAAGLGKVGVISGYTMTPQAAYAKLVYLLSIGCTSREEIERAMCVDIRGEIETFRNSDLRAPY</sequence>
<dbReference type="Gene3D" id="3.40.50.40">
    <property type="match status" value="1"/>
</dbReference>
<dbReference type="PIRSF" id="PIRSF001220">
    <property type="entry name" value="L-ASNase_gatD"/>
    <property type="match status" value="1"/>
</dbReference>
<dbReference type="VEuPathDB" id="GiardiaDB:GMRT_15089"/>
<dbReference type="SUPFAM" id="SSF53774">
    <property type="entry name" value="Glutaminase/Asparaginase"/>
    <property type="match status" value="1"/>
</dbReference>
<dbReference type="AlphaFoldDB" id="A0A4Z1SMP0"/>
<reference evidence="7 8" key="1">
    <citation type="submission" date="2019-05" db="EMBL/GenBank/DDBJ databases">
        <title>The compact genome of Giardia muris reveals important steps in the evolution of intestinal protozoan parasites.</title>
        <authorList>
            <person name="Xu F."/>
            <person name="Jimenez-Gonzalez A."/>
            <person name="Einarsson E."/>
            <person name="Astvaldsson A."/>
            <person name="Peirasmaki D."/>
            <person name="Eckmann L."/>
            <person name="Andersson J.O."/>
            <person name="Svard S.G."/>
            <person name="Jerlstrom-Hultqvist J."/>
        </authorList>
    </citation>
    <scope>NUCLEOTIDE SEQUENCE [LARGE SCALE GENOMIC DNA]</scope>
    <source>
        <strain evidence="7 8">Roberts-Thomson</strain>
    </source>
</reference>
<comment type="caution">
    <text evidence="7">The sequence shown here is derived from an EMBL/GenBank/DDBJ whole genome shotgun (WGS) entry which is preliminary data.</text>
</comment>
<dbReference type="EC" id="3.5.1.1" evidence="1"/>
<dbReference type="InterPro" id="IPR027475">
    <property type="entry name" value="Asparaginase/glutaminase_AS2"/>
</dbReference>
<dbReference type="InterPro" id="IPR041725">
    <property type="entry name" value="L-asparaginase_I"/>
</dbReference>
<name>A0A4Z1SMP0_GIAMU</name>
<dbReference type="InterPro" id="IPR036152">
    <property type="entry name" value="Asp/glu_Ase-like_sf"/>
</dbReference>
<dbReference type="PRINTS" id="PR00139">
    <property type="entry name" value="ASNGLNASE"/>
</dbReference>
<dbReference type="Pfam" id="PF17763">
    <property type="entry name" value="Asparaginase_C"/>
    <property type="match status" value="1"/>
</dbReference>
<gene>
    <name evidence="7" type="ORF">GMRT_15089</name>
</gene>